<dbReference type="Gene3D" id="3.20.20.150">
    <property type="entry name" value="Divalent-metal-dependent TIM barrel enzymes"/>
    <property type="match status" value="1"/>
</dbReference>
<sequence>MNKFFPGIGRIEYHPEAGPEDTLVYRHYDRQRDNRRKAHGRMVQICTIFFQHFQKTICLTKQSTLILIKRKLKYLGSEDNYGERSHLRPWDDGSFTLENYKRRILAAFEFFQKLNVKYYSVS</sequence>
<name>A0A5N5TEQ5_9CRUS</name>
<reference evidence="1 2" key="1">
    <citation type="journal article" date="2019" name="PLoS Biol.">
        <title>Sex chromosomes control vertical transmission of feminizing Wolbachia symbionts in an isopod.</title>
        <authorList>
            <person name="Becking T."/>
            <person name="Chebbi M.A."/>
            <person name="Giraud I."/>
            <person name="Moumen B."/>
            <person name="Laverre T."/>
            <person name="Caubet Y."/>
            <person name="Peccoud J."/>
            <person name="Gilbert C."/>
            <person name="Cordaux R."/>
        </authorList>
    </citation>
    <scope>NUCLEOTIDE SEQUENCE [LARGE SCALE GENOMIC DNA]</scope>
    <source>
        <strain evidence="1">ANa2</strain>
        <tissue evidence="1">Whole body excluding digestive tract and cuticle</tissue>
    </source>
</reference>
<dbReference type="Proteomes" id="UP000326759">
    <property type="component" value="Unassembled WGS sequence"/>
</dbReference>
<evidence type="ECO:0000313" key="2">
    <source>
        <dbReference type="Proteomes" id="UP000326759"/>
    </source>
</evidence>
<accession>A0A5N5TEQ5</accession>
<dbReference type="PANTHER" id="PTHR48306:SF1">
    <property type="entry name" value="XYLOSE ISOMERASE"/>
    <property type="match status" value="1"/>
</dbReference>
<protein>
    <submittedName>
        <fullName evidence="1">Uncharacterized protein</fullName>
    </submittedName>
</protein>
<dbReference type="PANTHER" id="PTHR48306">
    <property type="entry name" value="XYLOSE ISOMERASE"/>
    <property type="match status" value="1"/>
</dbReference>
<dbReference type="AlphaFoldDB" id="A0A5N5TEQ5"/>
<proteinExistence type="predicted"/>
<dbReference type="EMBL" id="SEYY01001756">
    <property type="protein sequence ID" value="KAB7505113.1"/>
    <property type="molecule type" value="Genomic_DNA"/>
</dbReference>
<gene>
    <name evidence="1" type="ORF">Anas_08715</name>
</gene>
<comment type="caution">
    <text evidence="1">The sequence shown here is derived from an EMBL/GenBank/DDBJ whole genome shotgun (WGS) entry which is preliminary data.</text>
</comment>
<keyword evidence="2" id="KW-1185">Reference proteome</keyword>
<evidence type="ECO:0000313" key="1">
    <source>
        <dbReference type="EMBL" id="KAB7505113.1"/>
    </source>
</evidence>
<organism evidence="1 2">
    <name type="scientific">Armadillidium nasatum</name>
    <dbReference type="NCBI Taxonomy" id="96803"/>
    <lineage>
        <taxon>Eukaryota</taxon>
        <taxon>Metazoa</taxon>
        <taxon>Ecdysozoa</taxon>
        <taxon>Arthropoda</taxon>
        <taxon>Crustacea</taxon>
        <taxon>Multicrustacea</taxon>
        <taxon>Malacostraca</taxon>
        <taxon>Eumalacostraca</taxon>
        <taxon>Peracarida</taxon>
        <taxon>Isopoda</taxon>
        <taxon>Oniscidea</taxon>
        <taxon>Crinocheta</taxon>
        <taxon>Armadillidiidae</taxon>
        <taxon>Armadillidium</taxon>
    </lineage>
</organism>
<dbReference type="OrthoDB" id="1730074at2759"/>